<comment type="caution">
    <text evidence="1">The sequence shown here is derived from an EMBL/GenBank/DDBJ whole genome shotgun (WGS) entry which is preliminary data.</text>
</comment>
<dbReference type="EMBL" id="JACDXJ010000001">
    <property type="protein sequence ID" value="MBA1156908.1"/>
    <property type="molecule type" value="Genomic_DNA"/>
</dbReference>
<name>A0A838BN87_9HYPH</name>
<organism evidence="1 2">
    <name type="scientific">Microvirga mediterraneensis</name>
    <dbReference type="NCBI Taxonomy" id="2754695"/>
    <lineage>
        <taxon>Bacteria</taxon>
        <taxon>Pseudomonadati</taxon>
        <taxon>Pseudomonadota</taxon>
        <taxon>Alphaproteobacteria</taxon>
        <taxon>Hyphomicrobiales</taxon>
        <taxon>Methylobacteriaceae</taxon>
        <taxon>Microvirga</taxon>
    </lineage>
</organism>
<reference evidence="1 2" key="1">
    <citation type="submission" date="2020-07" db="EMBL/GenBank/DDBJ databases">
        <title>Draft genome and description of Microvirga mediterraneensis Marseille-Q2068 sp. nov.</title>
        <authorList>
            <person name="Boxberger M."/>
        </authorList>
    </citation>
    <scope>NUCLEOTIDE SEQUENCE [LARGE SCALE GENOMIC DNA]</scope>
    <source>
        <strain evidence="1 2">Marseille-Q2068</strain>
    </source>
</reference>
<proteinExistence type="predicted"/>
<sequence>MPGQPLSPEKIAAIKALRAKGHSISEVSALTKVRGRGTIHRHTQGIQLPFGPLKRGGKKKIAFNVCKALFDQGLTYREIGKRLGCAHSAVYRTLKTGRSAA</sequence>
<keyword evidence="2" id="KW-1185">Reference proteome</keyword>
<dbReference type="AlphaFoldDB" id="A0A838BN87"/>
<dbReference type="RefSeq" id="WP_181052429.1">
    <property type="nucleotide sequence ID" value="NZ_JACDXJ010000001.1"/>
</dbReference>
<evidence type="ECO:0000313" key="2">
    <source>
        <dbReference type="Proteomes" id="UP000572984"/>
    </source>
</evidence>
<gene>
    <name evidence="1" type="ORF">H0S73_12300</name>
</gene>
<protein>
    <submittedName>
        <fullName evidence="1">Helix-turn-helix domain-containing protein</fullName>
    </submittedName>
</protein>
<evidence type="ECO:0000313" key="1">
    <source>
        <dbReference type="EMBL" id="MBA1156908.1"/>
    </source>
</evidence>
<accession>A0A838BN87</accession>
<dbReference type="Proteomes" id="UP000572984">
    <property type="component" value="Unassembled WGS sequence"/>
</dbReference>
<dbReference type="Gene3D" id="1.10.10.60">
    <property type="entry name" value="Homeodomain-like"/>
    <property type="match status" value="1"/>
</dbReference>
<dbReference type="Pfam" id="PF13384">
    <property type="entry name" value="HTH_23"/>
    <property type="match status" value="1"/>
</dbReference>